<dbReference type="InterPro" id="IPR036291">
    <property type="entry name" value="NAD(P)-bd_dom_sf"/>
</dbReference>
<dbReference type="RefSeq" id="WP_310303828.1">
    <property type="nucleotide sequence ID" value="NZ_BAAAPS010000003.1"/>
</dbReference>
<organism evidence="2 3">
    <name type="scientific">Nocardioides marmoribigeumensis</name>
    <dbReference type="NCBI Taxonomy" id="433649"/>
    <lineage>
        <taxon>Bacteria</taxon>
        <taxon>Bacillati</taxon>
        <taxon>Actinomycetota</taxon>
        <taxon>Actinomycetes</taxon>
        <taxon>Propionibacteriales</taxon>
        <taxon>Nocardioidaceae</taxon>
        <taxon>Nocardioides</taxon>
    </lineage>
</organism>
<evidence type="ECO:0000313" key="2">
    <source>
        <dbReference type="EMBL" id="MDR7363430.1"/>
    </source>
</evidence>
<dbReference type="SUPFAM" id="SSF51735">
    <property type="entry name" value="NAD(P)-binding Rossmann-fold domains"/>
    <property type="match status" value="1"/>
</dbReference>
<gene>
    <name evidence="2" type="ORF">J2S63_002983</name>
</gene>
<sequence length="283" mass="29697">MSGAHPDLPTLAVTGSTGAVGGEVARTLAGRGVPLRLLVRSPSRAPSLEGAAVVGCTYAEPGEALEGVRVLFMVSASESADRLAEHRSFVEAAARAGVEHVVYTSFLNASPEATFTLARDHHATELMIREAGLGFTFLRDSLYLDFLASLVGDDGVVRGPAGSGALAGVARHDVAASAVAVLHDPAAHAGATYDLTGREALTFAEVAGVLARHLGREVRFHDETVEEAYASRRRYGAPDWQLDAWVSTYTAIAAGELATVSGDVERLTGRPPLTLDELLTRRA</sequence>
<dbReference type="PANTHER" id="PTHR47129">
    <property type="entry name" value="QUINONE OXIDOREDUCTASE 2"/>
    <property type="match status" value="1"/>
</dbReference>
<dbReference type="Proteomes" id="UP001183648">
    <property type="component" value="Unassembled WGS sequence"/>
</dbReference>
<protein>
    <submittedName>
        <fullName evidence="2">Uncharacterized protein YbjT (DUF2867 family)</fullName>
    </submittedName>
</protein>
<proteinExistence type="predicted"/>
<accession>A0ABU2BYG1</accession>
<reference evidence="2 3" key="1">
    <citation type="submission" date="2023-07" db="EMBL/GenBank/DDBJ databases">
        <title>Sequencing the genomes of 1000 actinobacteria strains.</title>
        <authorList>
            <person name="Klenk H.-P."/>
        </authorList>
    </citation>
    <scope>NUCLEOTIDE SEQUENCE [LARGE SCALE GENOMIC DNA]</scope>
    <source>
        <strain evidence="2 3">DSM 19426</strain>
    </source>
</reference>
<evidence type="ECO:0000259" key="1">
    <source>
        <dbReference type="Pfam" id="PF05368"/>
    </source>
</evidence>
<name>A0ABU2BYG1_9ACTN</name>
<dbReference type="InterPro" id="IPR008030">
    <property type="entry name" value="NmrA-like"/>
</dbReference>
<dbReference type="Gene3D" id="3.90.25.10">
    <property type="entry name" value="UDP-galactose 4-epimerase, domain 1"/>
    <property type="match status" value="1"/>
</dbReference>
<comment type="caution">
    <text evidence="2">The sequence shown here is derived from an EMBL/GenBank/DDBJ whole genome shotgun (WGS) entry which is preliminary data.</text>
</comment>
<dbReference type="CDD" id="cd05269">
    <property type="entry name" value="TMR_SDR_a"/>
    <property type="match status" value="1"/>
</dbReference>
<dbReference type="InterPro" id="IPR052718">
    <property type="entry name" value="NmrA-type_oxidoreductase"/>
</dbReference>
<dbReference type="PANTHER" id="PTHR47129:SF1">
    <property type="entry name" value="NMRA-LIKE DOMAIN-CONTAINING PROTEIN"/>
    <property type="match status" value="1"/>
</dbReference>
<dbReference type="EMBL" id="JAVDYG010000001">
    <property type="protein sequence ID" value="MDR7363430.1"/>
    <property type="molecule type" value="Genomic_DNA"/>
</dbReference>
<keyword evidence="3" id="KW-1185">Reference proteome</keyword>
<dbReference type="Gene3D" id="3.40.50.720">
    <property type="entry name" value="NAD(P)-binding Rossmann-like Domain"/>
    <property type="match status" value="1"/>
</dbReference>
<dbReference type="Pfam" id="PF05368">
    <property type="entry name" value="NmrA"/>
    <property type="match status" value="1"/>
</dbReference>
<evidence type="ECO:0000313" key="3">
    <source>
        <dbReference type="Proteomes" id="UP001183648"/>
    </source>
</evidence>
<feature type="domain" description="NmrA-like" evidence="1">
    <location>
        <begin position="10"/>
        <end position="224"/>
    </location>
</feature>